<evidence type="ECO:0000259" key="1">
    <source>
        <dbReference type="PROSITE" id="PS50943"/>
    </source>
</evidence>
<dbReference type="Gene3D" id="1.10.260.40">
    <property type="entry name" value="lambda repressor-like DNA-binding domains"/>
    <property type="match status" value="1"/>
</dbReference>
<accession>A0A9D1FUL8</accession>
<proteinExistence type="predicted"/>
<dbReference type="GO" id="GO:0003677">
    <property type="term" value="F:DNA binding"/>
    <property type="evidence" value="ECO:0007669"/>
    <property type="project" value="InterPro"/>
</dbReference>
<dbReference type="InterPro" id="IPR001387">
    <property type="entry name" value="Cro/C1-type_HTH"/>
</dbReference>
<dbReference type="InterPro" id="IPR010982">
    <property type="entry name" value="Lambda_DNA-bd_dom_sf"/>
</dbReference>
<dbReference type="EMBL" id="DVJO01000005">
    <property type="protein sequence ID" value="HIS82009.1"/>
    <property type="molecule type" value="Genomic_DNA"/>
</dbReference>
<dbReference type="PANTHER" id="PTHR37301:SF1">
    <property type="entry name" value="DNA-BINDING PROTEIN"/>
    <property type="match status" value="1"/>
</dbReference>
<comment type="caution">
    <text evidence="2">The sequence shown here is derived from an EMBL/GenBank/DDBJ whole genome shotgun (WGS) entry which is preliminary data.</text>
</comment>
<evidence type="ECO:0000313" key="3">
    <source>
        <dbReference type="Proteomes" id="UP000824139"/>
    </source>
</evidence>
<reference evidence="2" key="1">
    <citation type="submission" date="2020-10" db="EMBL/GenBank/DDBJ databases">
        <authorList>
            <person name="Gilroy R."/>
        </authorList>
    </citation>
    <scope>NUCLEOTIDE SEQUENCE</scope>
    <source>
        <strain evidence="2">CHK152-2994</strain>
    </source>
</reference>
<protein>
    <submittedName>
        <fullName evidence="2">Helix-turn-helix transcriptional regulator</fullName>
    </submittedName>
</protein>
<feature type="domain" description="HTH cro/C1-type" evidence="1">
    <location>
        <begin position="22"/>
        <end position="61"/>
    </location>
</feature>
<gene>
    <name evidence="2" type="ORF">IAD41_00150</name>
</gene>
<reference evidence="2" key="2">
    <citation type="journal article" date="2021" name="PeerJ">
        <title>Extensive microbial diversity within the chicken gut microbiome revealed by metagenomics and culture.</title>
        <authorList>
            <person name="Gilroy R."/>
            <person name="Ravi A."/>
            <person name="Getino M."/>
            <person name="Pursley I."/>
            <person name="Horton D.L."/>
            <person name="Alikhan N.F."/>
            <person name="Baker D."/>
            <person name="Gharbi K."/>
            <person name="Hall N."/>
            <person name="Watson M."/>
            <person name="Adriaenssens E.M."/>
            <person name="Foster-Nyarko E."/>
            <person name="Jarju S."/>
            <person name="Secka A."/>
            <person name="Antonio M."/>
            <person name="Oren A."/>
            <person name="Chaudhuri R.R."/>
            <person name="La Ragione R."/>
            <person name="Hildebrand F."/>
            <person name="Pallen M.J."/>
        </authorList>
    </citation>
    <scope>NUCLEOTIDE SEQUENCE</scope>
    <source>
        <strain evidence="2">CHK152-2994</strain>
    </source>
</reference>
<dbReference type="AlphaFoldDB" id="A0A9D1FUL8"/>
<dbReference type="Proteomes" id="UP000824139">
    <property type="component" value="Unassembled WGS sequence"/>
</dbReference>
<dbReference type="SUPFAM" id="SSF47413">
    <property type="entry name" value="lambda repressor-like DNA-binding domains"/>
    <property type="match status" value="1"/>
</dbReference>
<organism evidence="2 3">
    <name type="scientific">Candidatus Scatenecus faecavium</name>
    <dbReference type="NCBI Taxonomy" id="2840915"/>
    <lineage>
        <taxon>Bacteria</taxon>
        <taxon>Candidatus Scatenecus</taxon>
    </lineage>
</organism>
<sequence length="76" mass="8965">MIKNRLSIILGEKRIKFHEIIKLTGISRKTLYNIYNDKTQGIEFSTLDKLCFALDCTPNDLFRYVPDDTPDKHLYE</sequence>
<dbReference type="PROSITE" id="PS50943">
    <property type="entry name" value="HTH_CROC1"/>
    <property type="match status" value="1"/>
</dbReference>
<dbReference type="PANTHER" id="PTHR37301">
    <property type="entry name" value="DNA-BINDING PROTEIN-RELATED"/>
    <property type="match status" value="1"/>
</dbReference>
<evidence type="ECO:0000313" key="2">
    <source>
        <dbReference type="EMBL" id="HIS82009.1"/>
    </source>
</evidence>
<name>A0A9D1FUL8_9BACT</name>
<dbReference type="Pfam" id="PF13443">
    <property type="entry name" value="HTH_26"/>
    <property type="match status" value="1"/>
</dbReference>